<protein>
    <submittedName>
        <fullName evidence="3">Uncharacterized protein LOC115624695</fullName>
    </submittedName>
</protein>
<dbReference type="Proteomes" id="UP000504634">
    <property type="component" value="Unplaced"/>
</dbReference>
<gene>
    <name evidence="3" type="primary">LOC115624695</name>
</gene>
<organism evidence="2 3">
    <name type="scientific">Drosophila lebanonensis</name>
    <name type="common">Fruit fly</name>
    <name type="synonym">Scaptodrosophila lebanonensis</name>
    <dbReference type="NCBI Taxonomy" id="7225"/>
    <lineage>
        <taxon>Eukaryota</taxon>
        <taxon>Metazoa</taxon>
        <taxon>Ecdysozoa</taxon>
        <taxon>Arthropoda</taxon>
        <taxon>Hexapoda</taxon>
        <taxon>Insecta</taxon>
        <taxon>Pterygota</taxon>
        <taxon>Neoptera</taxon>
        <taxon>Endopterygota</taxon>
        <taxon>Diptera</taxon>
        <taxon>Brachycera</taxon>
        <taxon>Muscomorpha</taxon>
        <taxon>Ephydroidea</taxon>
        <taxon>Drosophilidae</taxon>
        <taxon>Scaptodrosophila</taxon>
    </lineage>
</organism>
<evidence type="ECO:0000313" key="3">
    <source>
        <dbReference type="RefSeq" id="XP_030375368.1"/>
    </source>
</evidence>
<feature type="transmembrane region" description="Helical" evidence="1">
    <location>
        <begin position="40"/>
        <end position="65"/>
    </location>
</feature>
<name>A0A6J2TJQ9_DROLE</name>
<reference evidence="3" key="1">
    <citation type="submission" date="2025-08" db="UniProtKB">
        <authorList>
            <consortium name="RefSeq"/>
        </authorList>
    </citation>
    <scope>IDENTIFICATION</scope>
    <source>
        <strain evidence="3">11010-0011.00</strain>
        <tissue evidence="3">Whole body</tissue>
    </source>
</reference>
<feature type="transmembrane region" description="Helical" evidence="1">
    <location>
        <begin position="101"/>
        <end position="123"/>
    </location>
</feature>
<evidence type="ECO:0000313" key="2">
    <source>
        <dbReference type="Proteomes" id="UP000504634"/>
    </source>
</evidence>
<accession>A0A6J2TJQ9</accession>
<dbReference type="OrthoDB" id="7861671at2759"/>
<dbReference type="RefSeq" id="XP_030375368.1">
    <property type="nucleotide sequence ID" value="XM_030519508.1"/>
</dbReference>
<proteinExistence type="predicted"/>
<evidence type="ECO:0000256" key="1">
    <source>
        <dbReference type="SAM" id="Phobius"/>
    </source>
</evidence>
<dbReference type="GeneID" id="115624695"/>
<keyword evidence="1" id="KW-0812">Transmembrane</keyword>
<sequence>MIYTDDCCCCIELRCGCIIIAIIEVLLRGADRYFVDRDTWLGFASLIISGIYVICCVLMLLGVLLTVSLLLLPYLLVALLRTIIIIWECSNMAMDGIIYNYIIFDLIQTVLGVYFCLVVYSYYSRLSDSEAS</sequence>
<dbReference type="AlphaFoldDB" id="A0A6J2TJQ9"/>
<keyword evidence="1" id="KW-1133">Transmembrane helix</keyword>
<keyword evidence="2" id="KW-1185">Reference proteome</keyword>
<keyword evidence="1" id="KW-0472">Membrane</keyword>
<feature type="transmembrane region" description="Helical" evidence="1">
    <location>
        <begin position="71"/>
        <end position="89"/>
    </location>
</feature>